<keyword evidence="13 14" id="KW-0998">Cell outer membrane</keyword>
<comment type="similarity">
    <text evidence="2 14 15">Belongs to the TonB-dependent receptor family.</text>
</comment>
<evidence type="ECO:0000256" key="10">
    <source>
        <dbReference type="ARBA" id="ARBA00023077"/>
    </source>
</evidence>
<dbReference type="SUPFAM" id="SSF56935">
    <property type="entry name" value="Porins"/>
    <property type="match status" value="1"/>
</dbReference>
<evidence type="ECO:0000256" key="4">
    <source>
        <dbReference type="ARBA" id="ARBA00022452"/>
    </source>
</evidence>
<keyword evidence="8" id="KW-0408">Iron</keyword>
<keyword evidence="19" id="KW-1185">Reference proteome</keyword>
<evidence type="ECO:0000259" key="16">
    <source>
        <dbReference type="Pfam" id="PF00593"/>
    </source>
</evidence>
<gene>
    <name evidence="18" type="ORF">H0A68_06770</name>
</gene>
<dbReference type="AlphaFoldDB" id="A0A853F9E9"/>
<dbReference type="Pfam" id="PF00593">
    <property type="entry name" value="TonB_dep_Rec_b-barrel"/>
    <property type="match status" value="1"/>
</dbReference>
<feature type="domain" description="TonB-dependent receptor plug" evidence="17">
    <location>
        <begin position="72"/>
        <end position="166"/>
    </location>
</feature>
<organism evidence="18 19">
    <name type="scientific">Allopusillimonas soli</name>
    <dbReference type="NCBI Taxonomy" id="659016"/>
    <lineage>
        <taxon>Bacteria</taxon>
        <taxon>Pseudomonadati</taxon>
        <taxon>Pseudomonadota</taxon>
        <taxon>Betaproteobacteria</taxon>
        <taxon>Burkholderiales</taxon>
        <taxon>Alcaligenaceae</taxon>
        <taxon>Allopusillimonas</taxon>
    </lineage>
</organism>
<dbReference type="Gene3D" id="2.170.130.10">
    <property type="entry name" value="TonB-dependent receptor, plug domain"/>
    <property type="match status" value="1"/>
</dbReference>
<dbReference type="OrthoDB" id="127311at2"/>
<evidence type="ECO:0000256" key="8">
    <source>
        <dbReference type="ARBA" id="ARBA00023004"/>
    </source>
</evidence>
<evidence type="ECO:0000256" key="5">
    <source>
        <dbReference type="ARBA" id="ARBA00022496"/>
    </source>
</evidence>
<dbReference type="GO" id="GO:0015344">
    <property type="term" value="F:siderophore uptake transmembrane transporter activity"/>
    <property type="evidence" value="ECO:0007669"/>
    <property type="project" value="TreeGrafter"/>
</dbReference>
<dbReference type="InterPro" id="IPR036942">
    <property type="entry name" value="Beta-barrel_TonB_sf"/>
</dbReference>
<dbReference type="InterPro" id="IPR037066">
    <property type="entry name" value="Plug_dom_sf"/>
</dbReference>
<keyword evidence="6 14" id="KW-0812">Transmembrane</keyword>
<proteinExistence type="inferred from homology"/>
<dbReference type="PROSITE" id="PS52016">
    <property type="entry name" value="TONB_DEPENDENT_REC_3"/>
    <property type="match status" value="1"/>
</dbReference>
<keyword evidence="11 14" id="KW-0472">Membrane</keyword>
<dbReference type="GO" id="GO:0015891">
    <property type="term" value="P:siderophore transport"/>
    <property type="evidence" value="ECO:0007669"/>
    <property type="project" value="InterPro"/>
</dbReference>
<dbReference type="InterPro" id="IPR000531">
    <property type="entry name" value="Beta-barrel_TonB"/>
</dbReference>
<dbReference type="PANTHER" id="PTHR32552">
    <property type="entry name" value="FERRICHROME IRON RECEPTOR-RELATED"/>
    <property type="match status" value="1"/>
</dbReference>
<keyword evidence="5" id="KW-0410">Iron transport</keyword>
<evidence type="ECO:0000256" key="14">
    <source>
        <dbReference type="PROSITE-ProRule" id="PRU01360"/>
    </source>
</evidence>
<keyword evidence="9" id="KW-0406">Ion transport</keyword>
<evidence type="ECO:0000313" key="18">
    <source>
        <dbReference type="EMBL" id="NYT36569.1"/>
    </source>
</evidence>
<evidence type="ECO:0000259" key="17">
    <source>
        <dbReference type="Pfam" id="PF07715"/>
    </source>
</evidence>
<evidence type="ECO:0000256" key="7">
    <source>
        <dbReference type="ARBA" id="ARBA00022729"/>
    </source>
</evidence>
<sequence>MPDVEPHIMIKLTVATVASLAAFGAPLHAQETSRIADTSTLSAIKVTGSRYHFSASITALDSSSATRTATPLIEVPQSVQVLPRALIEAQDARSLSDALVNVSGLTPAQPQESLFVSPIVRGFPAEIYLDGLPMYGMNASNSPASLVGIKRIEVLKGPTSTLYGGGLGSPLGGLINIESEQPEGAAGGYAAIRSGSYETLNPYFDLTGPLTSTTNARIAGEYQRNGSWIDKVKGERWSVQPSLSFQLAPKTVLQVQGLFNHSSQLEYSGLPAAQALGGELDRYAFPGAPIGQPRTKRDSQIATVTLRHEFSNSLRLAATGRYYHSRIPEYGSFVYPEYYPPNPATPTIYPILPLNLLTTTSESTFDANLLAKVDMLGGYHEILTGISYDHTNFASGLGFAGVPAGTIDLADPDYNLHFGVPAPASATQTNRYQTAAAYLQDQATYGRLHLTGSLRYTQLHLREKEQGNNVTYHRVSPRIGATFDLAPGVAAYAAYATGFRAPFAFIGLQTPEPETSRNIEGGLKLELADIGLSGTIAAFRQTRNNVVTPDPNNPLYSIQSGQQRARGFETDLVWEPTAAFSLLLNYAYTRAEVTKDNAIPVGDKLPRVPRHSGRIAARYRVLSGPAQGLSFGAGVTAYSGRELTLPNTVSVPGYAVIDAQASYSFDRYTITLSGVNLANRHAYAPYQYLSFPVVMPIQPRSVYLTLKVEI</sequence>
<dbReference type="Proteomes" id="UP000580517">
    <property type="component" value="Unassembled WGS sequence"/>
</dbReference>
<dbReference type="PANTHER" id="PTHR32552:SF68">
    <property type="entry name" value="FERRICHROME OUTER MEMBRANE TRANSPORTER_PHAGE RECEPTOR"/>
    <property type="match status" value="1"/>
</dbReference>
<evidence type="ECO:0000313" key="19">
    <source>
        <dbReference type="Proteomes" id="UP000580517"/>
    </source>
</evidence>
<feature type="domain" description="TonB-dependent receptor-like beta-barrel" evidence="16">
    <location>
        <begin position="263"/>
        <end position="677"/>
    </location>
</feature>
<dbReference type="InterPro" id="IPR012910">
    <property type="entry name" value="Plug_dom"/>
</dbReference>
<evidence type="ECO:0000256" key="15">
    <source>
        <dbReference type="RuleBase" id="RU003357"/>
    </source>
</evidence>
<keyword evidence="3 14" id="KW-0813">Transport</keyword>
<comment type="subcellular location">
    <subcellularLocation>
        <location evidence="1 14">Cell outer membrane</location>
        <topology evidence="1 14">Multi-pass membrane protein</topology>
    </subcellularLocation>
</comment>
<keyword evidence="7" id="KW-0732">Signal</keyword>
<protein>
    <submittedName>
        <fullName evidence="18">TonB-dependent receptor</fullName>
    </submittedName>
</protein>
<evidence type="ECO:0000256" key="6">
    <source>
        <dbReference type="ARBA" id="ARBA00022692"/>
    </source>
</evidence>
<dbReference type="InterPro" id="IPR039426">
    <property type="entry name" value="TonB-dep_rcpt-like"/>
</dbReference>
<dbReference type="CDD" id="cd01347">
    <property type="entry name" value="ligand_gated_channel"/>
    <property type="match status" value="1"/>
</dbReference>
<accession>A0A853F9E9</accession>
<evidence type="ECO:0000256" key="3">
    <source>
        <dbReference type="ARBA" id="ARBA00022448"/>
    </source>
</evidence>
<dbReference type="GO" id="GO:0038023">
    <property type="term" value="F:signaling receptor activity"/>
    <property type="evidence" value="ECO:0007669"/>
    <property type="project" value="InterPro"/>
</dbReference>
<dbReference type="EMBL" id="JACCEW010000002">
    <property type="protein sequence ID" value="NYT36569.1"/>
    <property type="molecule type" value="Genomic_DNA"/>
</dbReference>
<dbReference type="Pfam" id="PF07715">
    <property type="entry name" value="Plug"/>
    <property type="match status" value="1"/>
</dbReference>
<evidence type="ECO:0000256" key="9">
    <source>
        <dbReference type="ARBA" id="ARBA00023065"/>
    </source>
</evidence>
<keyword evidence="10 15" id="KW-0798">TonB box</keyword>
<evidence type="ECO:0000256" key="2">
    <source>
        <dbReference type="ARBA" id="ARBA00009810"/>
    </source>
</evidence>
<reference evidence="18 19" key="1">
    <citation type="submission" date="2020-07" db="EMBL/GenBank/DDBJ databases">
        <title>Taxonomic revisions and descriptions of new bacterial species based on genomic comparisons in the high-G+C-content subgroup of the family Alcaligenaceae.</title>
        <authorList>
            <person name="Szabo A."/>
            <person name="Felfoldi T."/>
        </authorList>
    </citation>
    <scope>NUCLEOTIDE SEQUENCE [LARGE SCALE GENOMIC DNA]</scope>
    <source>
        <strain evidence="18 19">DSM 25264</strain>
    </source>
</reference>
<name>A0A853F9E9_9BURK</name>
<dbReference type="NCBIfam" id="TIGR01783">
    <property type="entry name" value="TonB-siderophor"/>
    <property type="match status" value="1"/>
</dbReference>
<keyword evidence="4 14" id="KW-1134">Transmembrane beta strand</keyword>
<evidence type="ECO:0000256" key="13">
    <source>
        <dbReference type="ARBA" id="ARBA00023237"/>
    </source>
</evidence>
<evidence type="ECO:0000256" key="12">
    <source>
        <dbReference type="ARBA" id="ARBA00023170"/>
    </source>
</evidence>
<dbReference type="Gene3D" id="2.40.170.20">
    <property type="entry name" value="TonB-dependent receptor, beta-barrel domain"/>
    <property type="match status" value="1"/>
</dbReference>
<evidence type="ECO:0000256" key="1">
    <source>
        <dbReference type="ARBA" id="ARBA00004571"/>
    </source>
</evidence>
<comment type="caution">
    <text evidence="18">The sequence shown here is derived from an EMBL/GenBank/DDBJ whole genome shotgun (WGS) entry which is preliminary data.</text>
</comment>
<keyword evidence="12 18" id="KW-0675">Receptor</keyword>
<evidence type="ECO:0000256" key="11">
    <source>
        <dbReference type="ARBA" id="ARBA00023136"/>
    </source>
</evidence>
<dbReference type="InterPro" id="IPR010105">
    <property type="entry name" value="TonB_sidphr_rcpt"/>
</dbReference>
<dbReference type="GO" id="GO:0009279">
    <property type="term" value="C:cell outer membrane"/>
    <property type="evidence" value="ECO:0007669"/>
    <property type="project" value="UniProtKB-SubCell"/>
</dbReference>